<feature type="domain" description="Amidase" evidence="1">
    <location>
        <begin position="18"/>
        <end position="412"/>
    </location>
</feature>
<sequence length="471" mass="51945">MLGILNAFSKKLIQSEDLVYEYLNRIARYDHGGPMLNSILELNPDAIHTAKALDYERIHKGTRSKLHGIPILVKDNIETADKMHTSAGSLALKDWYSKRDAFLIHKLRNAGAIILGKTNMTEWANYMSDQMPAGYSSRGGQVLNPYGTDYLSTGCSSSGSGVAVTSNFCCAAIGTETTGSVIDPSSRLGIVGIKPTIGLVSRRGIIPVSHLQDTAGPMARTVEDAAIILGAIAGYDEEDPITILSQKNGYSDYTRFLDQSGIEGYRIGIPREYFFDDLSDEEIAVIENAAGIMKQLGAVMVDNVVVSHAKELNSKTIEIYEFKTNINYFLSNLDSHLPVHSLSELISYNKTRADKMLKYGQIYFEMAEQTTGTLTEEKYISRRLNELTLSKEGIDSAMAEYNLDALLFPSDKATPMVNKAGYPLITVPAGTLKDGRRMGITFNAEAFSEPKLMKLAYTYEQHTKNRVPPDL</sequence>
<dbReference type="GO" id="GO:0004040">
    <property type="term" value="F:amidase activity"/>
    <property type="evidence" value="ECO:0007669"/>
    <property type="project" value="UniProtKB-EC"/>
</dbReference>
<dbReference type="InterPro" id="IPR023631">
    <property type="entry name" value="Amidase_dom"/>
</dbReference>
<dbReference type="PANTHER" id="PTHR42678">
    <property type="entry name" value="AMIDASE"/>
    <property type="match status" value="1"/>
</dbReference>
<accession>A0A6P1TQM9</accession>
<keyword evidence="3" id="KW-1185">Reference proteome</keyword>
<dbReference type="EMBL" id="CP048000">
    <property type="protein sequence ID" value="QHQ63570.1"/>
    <property type="molecule type" value="Genomic_DNA"/>
</dbReference>
<name>A0A6P1TQM9_9FIRM</name>
<dbReference type="EC" id="3.5.1.4" evidence="2"/>
<keyword evidence="2" id="KW-0378">Hydrolase</keyword>
<evidence type="ECO:0000313" key="3">
    <source>
        <dbReference type="Proteomes" id="UP000464314"/>
    </source>
</evidence>
<dbReference type="Pfam" id="PF01425">
    <property type="entry name" value="Amidase"/>
    <property type="match status" value="1"/>
</dbReference>
<dbReference type="PANTHER" id="PTHR42678:SF34">
    <property type="entry name" value="OS04G0183300 PROTEIN"/>
    <property type="match status" value="1"/>
</dbReference>
<dbReference type="SUPFAM" id="SSF75304">
    <property type="entry name" value="Amidase signature (AS) enzymes"/>
    <property type="match status" value="1"/>
</dbReference>
<dbReference type="AlphaFoldDB" id="A0A6P1TQM9"/>
<evidence type="ECO:0000313" key="2">
    <source>
        <dbReference type="EMBL" id="QHQ63570.1"/>
    </source>
</evidence>
<organism evidence="2 3">
    <name type="scientific">Anaerocolumna sedimenticola</name>
    <dbReference type="NCBI Taxonomy" id="2696063"/>
    <lineage>
        <taxon>Bacteria</taxon>
        <taxon>Bacillati</taxon>
        <taxon>Bacillota</taxon>
        <taxon>Clostridia</taxon>
        <taxon>Lachnospirales</taxon>
        <taxon>Lachnospiraceae</taxon>
        <taxon>Anaerocolumna</taxon>
    </lineage>
</organism>
<evidence type="ECO:0000259" key="1">
    <source>
        <dbReference type="Pfam" id="PF01425"/>
    </source>
</evidence>
<proteinExistence type="predicted"/>
<gene>
    <name evidence="2" type="ORF">Ana3638_00695</name>
</gene>
<dbReference type="Proteomes" id="UP000464314">
    <property type="component" value="Chromosome"/>
</dbReference>
<dbReference type="NCBIfam" id="NF005300">
    <property type="entry name" value="PRK06828.1"/>
    <property type="match status" value="1"/>
</dbReference>
<dbReference type="KEGG" id="anr:Ana3638_00695"/>
<dbReference type="InterPro" id="IPR036928">
    <property type="entry name" value="AS_sf"/>
</dbReference>
<reference evidence="2 3" key="1">
    <citation type="submission" date="2020-01" db="EMBL/GenBank/DDBJ databases">
        <title>Genome analysis of Anaerocolumna sp. CBA3638.</title>
        <authorList>
            <person name="Kim J."/>
            <person name="Roh S.W."/>
        </authorList>
    </citation>
    <scope>NUCLEOTIDE SEQUENCE [LARGE SCALE GENOMIC DNA]</scope>
    <source>
        <strain evidence="2 3">CBA3638</strain>
    </source>
</reference>
<protein>
    <submittedName>
        <fullName evidence="2">Amidase</fullName>
        <ecNumber evidence="2">3.5.1.4</ecNumber>
    </submittedName>
</protein>
<dbReference type="Gene3D" id="3.90.1300.10">
    <property type="entry name" value="Amidase signature (AS) domain"/>
    <property type="match status" value="1"/>
</dbReference>